<organism evidence="1 2">
    <name type="scientific">Plakobranchus ocellatus</name>
    <dbReference type="NCBI Taxonomy" id="259542"/>
    <lineage>
        <taxon>Eukaryota</taxon>
        <taxon>Metazoa</taxon>
        <taxon>Spiralia</taxon>
        <taxon>Lophotrochozoa</taxon>
        <taxon>Mollusca</taxon>
        <taxon>Gastropoda</taxon>
        <taxon>Heterobranchia</taxon>
        <taxon>Euthyneura</taxon>
        <taxon>Panpulmonata</taxon>
        <taxon>Sacoglossa</taxon>
        <taxon>Placobranchoidea</taxon>
        <taxon>Plakobranchidae</taxon>
        <taxon>Plakobranchus</taxon>
    </lineage>
</organism>
<comment type="caution">
    <text evidence="1">The sequence shown here is derived from an EMBL/GenBank/DDBJ whole genome shotgun (WGS) entry which is preliminary data.</text>
</comment>
<sequence>MWSFPACALAIESRTARRARLGMERHHWARWIRITISLPILYKGTRLFRPMIAVYLPGVGGTDHLPTCAHCPLDLPAKWRSLELLNGRFNLLQHRFKRRPD</sequence>
<keyword evidence="2" id="KW-1185">Reference proteome</keyword>
<reference evidence="1 2" key="1">
    <citation type="journal article" date="2021" name="Elife">
        <title>Chloroplast acquisition without the gene transfer in kleptoplastic sea slugs, Plakobranchus ocellatus.</title>
        <authorList>
            <person name="Maeda T."/>
            <person name="Takahashi S."/>
            <person name="Yoshida T."/>
            <person name="Shimamura S."/>
            <person name="Takaki Y."/>
            <person name="Nagai Y."/>
            <person name="Toyoda A."/>
            <person name="Suzuki Y."/>
            <person name="Arimoto A."/>
            <person name="Ishii H."/>
            <person name="Satoh N."/>
            <person name="Nishiyama T."/>
            <person name="Hasebe M."/>
            <person name="Maruyama T."/>
            <person name="Minagawa J."/>
            <person name="Obokata J."/>
            <person name="Shigenobu S."/>
        </authorList>
    </citation>
    <scope>NUCLEOTIDE SEQUENCE [LARGE SCALE GENOMIC DNA]</scope>
</reference>
<dbReference type="EMBL" id="BLXT01006036">
    <property type="protein sequence ID" value="GFO28368.1"/>
    <property type="molecule type" value="Genomic_DNA"/>
</dbReference>
<gene>
    <name evidence="1" type="ORF">PoB_005487300</name>
</gene>
<protein>
    <recommendedName>
        <fullName evidence="3">Secreted protein</fullName>
    </recommendedName>
</protein>
<evidence type="ECO:0008006" key="3">
    <source>
        <dbReference type="Google" id="ProtNLM"/>
    </source>
</evidence>
<name>A0AAV4CA21_9GAST</name>
<proteinExistence type="predicted"/>
<accession>A0AAV4CA21</accession>
<evidence type="ECO:0000313" key="2">
    <source>
        <dbReference type="Proteomes" id="UP000735302"/>
    </source>
</evidence>
<evidence type="ECO:0000313" key="1">
    <source>
        <dbReference type="EMBL" id="GFO28368.1"/>
    </source>
</evidence>
<dbReference type="Proteomes" id="UP000735302">
    <property type="component" value="Unassembled WGS sequence"/>
</dbReference>
<dbReference type="AlphaFoldDB" id="A0AAV4CA21"/>